<feature type="domain" description="Reverse transcriptase zinc-binding" evidence="1">
    <location>
        <begin position="22"/>
        <end position="108"/>
    </location>
</feature>
<dbReference type="Pfam" id="PF13966">
    <property type="entry name" value="zf-RVT"/>
    <property type="match status" value="1"/>
</dbReference>
<evidence type="ECO:0000313" key="3">
    <source>
        <dbReference type="Proteomes" id="UP001472677"/>
    </source>
</evidence>
<sequence>MPLPVTSQPDFIVWRGDKTGSYSVKSGYKVLLHGLLSSSSTSIAASLAHGSDLFNKIWQTDVPSKVGITIWRFIINYLPKFDNLSHRGIAVRISCLLCDETFETASHL</sequence>
<keyword evidence="3" id="KW-1185">Reference proteome</keyword>
<dbReference type="Proteomes" id="UP001472677">
    <property type="component" value="Unassembled WGS sequence"/>
</dbReference>
<proteinExistence type="predicted"/>
<evidence type="ECO:0000259" key="1">
    <source>
        <dbReference type="Pfam" id="PF13966"/>
    </source>
</evidence>
<dbReference type="EMBL" id="JBBPBM010000006">
    <property type="protein sequence ID" value="KAK8580341.1"/>
    <property type="molecule type" value="Genomic_DNA"/>
</dbReference>
<protein>
    <recommendedName>
        <fullName evidence="1">Reverse transcriptase zinc-binding domain-containing protein</fullName>
    </recommendedName>
</protein>
<organism evidence="2 3">
    <name type="scientific">Hibiscus sabdariffa</name>
    <name type="common">roselle</name>
    <dbReference type="NCBI Taxonomy" id="183260"/>
    <lineage>
        <taxon>Eukaryota</taxon>
        <taxon>Viridiplantae</taxon>
        <taxon>Streptophyta</taxon>
        <taxon>Embryophyta</taxon>
        <taxon>Tracheophyta</taxon>
        <taxon>Spermatophyta</taxon>
        <taxon>Magnoliopsida</taxon>
        <taxon>eudicotyledons</taxon>
        <taxon>Gunneridae</taxon>
        <taxon>Pentapetalae</taxon>
        <taxon>rosids</taxon>
        <taxon>malvids</taxon>
        <taxon>Malvales</taxon>
        <taxon>Malvaceae</taxon>
        <taxon>Malvoideae</taxon>
        <taxon>Hibiscus</taxon>
    </lineage>
</organism>
<reference evidence="2 3" key="1">
    <citation type="journal article" date="2024" name="G3 (Bethesda)">
        <title>Genome assembly of Hibiscus sabdariffa L. provides insights into metabolisms of medicinal natural products.</title>
        <authorList>
            <person name="Kim T."/>
        </authorList>
    </citation>
    <scope>NUCLEOTIDE SEQUENCE [LARGE SCALE GENOMIC DNA]</scope>
    <source>
        <strain evidence="2">TK-2024</strain>
        <tissue evidence="2">Old leaves</tissue>
    </source>
</reference>
<dbReference type="InterPro" id="IPR026960">
    <property type="entry name" value="RVT-Znf"/>
</dbReference>
<gene>
    <name evidence="2" type="ORF">V6N12_070619</name>
</gene>
<evidence type="ECO:0000313" key="2">
    <source>
        <dbReference type="EMBL" id="KAK8580341.1"/>
    </source>
</evidence>
<comment type="caution">
    <text evidence="2">The sequence shown here is derived from an EMBL/GenBank/DDBJ whole genome shotgun (WGS) entry which is preliminary data.</text>
</comment>
<accession>A0ABR2FHT6</accession>
<name>A0ABR2FHT6_9ROSI</name>